<dbReference type="eggNOG" id="ENOG502SDCM">
    <property type="taxonomic scope" value="Eukaryota"/>
</dbReference>
<name>U4LI08_PYROM</name>
<evidence type="ECO:0000313" key="2">
    <source>
        <dbReference type="EMBL" id="CCX31563.1"/>
    </source>
</evidence>
<keyword evidence="3" id="KW-1185">Reference proteome</keyword>
<dbReference type="PANTHER" id="PTHR36826">
    <property type="entry name" value="PROTEIN ECM13"/>
    <property type="match status" value="1"/>
</dbReference>
<protein>
    <submittedName>
        <fullName evidence="2">Similar to Protein ECM13 acc. no. P38195</fullName>
    </submittedName>
</protein>
<feature type="compositionally biased region" description="Acidic residues" evidence="1">
    <location>
        <begin position="140"/>
        <end position="164"/>
    </location>
</feature>
<proteinExistence type="predicted"/>
<organism evidence="2 3">
    <name type="scientific">Pyronema omphalodes (strain CBS 100304)</name>
    <name type="common">Pyronema confluens</name>
    <dbReference type="NCBI Taxonomy" id="1076935"/>
    <lineage>
        <taxon>Eukaryota</taxon>
        <taxon>Fungi</taxon>
        <taxon>Dikarya</taxon>
        <taxon>Ascomycota</taxon>
        <taxon>Pezizomycotina</taxon>
        <taxon>Pezizomycetes</taxon>
        <taxon>Pezizales</taxon>
        <taxon>Pyronemataceae</taxon>
        <taxon>Pyronema</taxon>
    </lineage>
</organism>
<dbReference type="InterPro" id="IPR037738">
    <property type="entry name" value="Ecm13-like"/>
</dbReference>
<dbReference type="OrthoDB" id="5431245at2759"/>
<reference evidence="2 3" key="1">
    <citation type="journal article" date="2013" name="PLoS Genet.">
        <title>The genome and development-dependent transcriptomes of Pyronema confluens: a window into fungal evolution.</title>
        <authorList>
            <person name="Traeger S."/>
            <person name="Altegoer F."/>
            <person name="Freitag M."/>
            <person name="Gabaldon T."/>
            <person name="Kempken F."/>
            <person name="Kumar A."/>
            <person name="Marcet-Houben M."/>
            <person name="Poggeler S."/>
            <person name="Stajich J.E."/>
            <person name="Nowrousian M."/>
        </authorList>
    </citation>
    <scope>NUCLEOTIDE SEQUENCE [LARGE SCALE GENOMIC DNA]</scope>
    <source>
        <strain evidence="3">CBS 100304</strain>
        <tissue evidence="2">Vegetative mycelium</tissue>
    </source>
</reference>
<feature type="region of interest" description="Disordered" evidence="1">
    <location>
        <begin position="140"/>
        <end position="192"/>
    </location>
</feature>
<gene>
    <name evidence="2" type="ORF">PCON_11004</name>
</gene>
<accession>U4LI08</accession>
<dbReference type="PANTHER" id="PTHR36826:SF1">
    <property type="entry name" value="PROTEIN ECM13"/>
    <property type="match status" value="1"/>
</dbReference>
<feature type="region of interest" description="Disordered" evidence="1">
    <location>
        <begin position="63"/>
        <end position="108"/>
    </location>
</feature>
<dbReference type="STRING" id="1076935.U4LI08"/>
<feature type="compositionally biased region" description="Acidic residues" evidence="1">
    <location>
        <begin position="78"/>
        <end position="108"/>
    </location>
</feature>
<sequence>MTSITQTFYLAHKARSKLSKEANRSDHNLRLLVGHANLLDSLMIHIHTAEAEQEKWYYNTVRSTPSSSEEYGSLAADYSDDSSDSESDVDSEEDYSEYESESDYDEEEFEEIFEDKIISVPTKPARRTSFTADVCLLDDIEESDEEEQYENDYATEEELEEEDGMYTLTRTTSHRPPSLCSDESDEESDSELLSPTIEMAATFQQHGGGYFSACHTSSGQKELSSYYDSRLSSAGESETFIDDRLATLVY</sequence>
<dbReference type="EMBL" id="HF935615">
    <property type="protein sequence ID" value="CCX31563.1"/>
    <property type="molecule type" value="Genomic_DNA"/>
</dbReference>
<dbReference type="AlphaFoldDB" id="U4LI08"/>
<evidence type="ECO:0000256" key="1">
    <source>
        <dbReference type="SAM" id="MobiDB-lite"/>
    </source>
</evidence>
<dbReference type="Proteomes" id="UP000018144">
    <property type="component" value="Unassembled WGS sequence"/>
</dbReference>
<evidence type="ECO:0000313" key="3">
    <source>
        <dbReference type="Proteomes" id="UP000018144"/>
    </source>
</evidence>